<dbReference type="GO" id="GO:0008408">
    <property type="term" value="F:3'-5' exonuclease activity"/>
    <property type="evidence" value="ECO:0007669"/>
    <property type="project" value="InterPro"/>
</dbReference>
<reference evidence="2 3" key="1">
    <citation type="journal article" date="2015" name="Genome Announc.">
        <title>Complete Genome Sequence of a Novel Bacterium within the Family Rhodocyclaceae That Degrades Polycyclic Aromatic Hydrocarbons.</title>
        <authorList>
            <person name="Singleton D.R."/>
            <person name="Dickey A.N."/>
            <person name="Scholl E.H."/>
            <person name="Wright F.A."/>
            <person name="Aitken M.D."/>
        </authorList>
    </citation>
    <scope>NUCLEOTIDE SEQUENCE [LARGE SCALE GENOMIC DNA]</scope>
    <source>
        <strain evidence="3">PG1-Ca6</strain>
    </source>
</reference>
<dbReference type="InterPro" id="IPR027417">
    <property type="entry name" value="P-loop_NTPase"/>
</dbReference>
<dbReference type="InterPro" id="IPR004622">
    <property type="entry name" value="DNA_pol_HolB"/>
</dbReference>
<dbReference type="HOGENOM" id="CLU_006229_4_3_4"/>
<dbReference type="STRING" id="1565605.PG1C_07560"/>
<dbReference type="KEGG" id="rbu:PG1C_07560"/>
<dbReference type="GO" id="GO:0006261">
    <property type="term" value="P:DNA-templated DNA replication"/>
    <property type="evidence" value="ECO:0007669"/>
    <property type="project" value="TreeGrafter"/>
</dbReference>
<evidence type="ECO:0008006" key="4">
    <source>
        <dbReference type="Google" id="ProtNLM"/>
    </source>
</evidence>
<feature type="compositionally biased region" description="Basic and acidic residues" evidence="1">
    <location>
        <begin position="73"/>
        <end position="90"/>
    </location>
</feature>
<dbReference type="NCBIfam" id="TIGR00678">
    <property type="entry name" value="holB"/>
    <property type="match status" value="1"/>
</dbReference>
<dbReference type="InterPro" id="IPR050238">
    <property type="entry name" value="DNA_Rep/Repair_Clamp_Loader"/>
</dbReference>
<dbReference type="PANTHER" id="PTHR11669:SF8">
    <property type="entry name" value="DNA POLYMERASE III SUBUNIT DELTA"/>
    <property type="match status" value="1"/>
</dbReference>
<organism evidence="2 3">
    <name type="scientific">Rugosibacter aromaticivorans</name>
    <dbReference type="NCBI Taxonomy" id="1565605"/>
    <lineage>
        <taxon>Bacteria</taxon>
        <taxon>Pseudomonadati</taxon>
        <taxon>Pseudomonadota</taxon>
        <taxon>Betaproteobacteria</taxon>
        <taxon>Nitrosomonadales</taxon>
        <taxon>Sterolibacteriaceae</taxon>
        <taxon>Rugosibacter</taxon>
    </lineage>
</organism>
<feature type="region of interest" description="Disordered" evidence="1">
    <location>
        <begin position="73"/>
        <end position="96"/>
    </location>
</feature>
<accession>A0A0C5J397</accession>
<evidence type="ECO:0000313" key="2">
    <source>
        <dbReference type="EMBL" id="AJP49507.1"/>
    </source>
</evidence>
<name>A0A0C5J397_9PROT</name>
<dbReference type="Pfam" id="PF13177">
    <property type="entry name" value="DNA_pol3_delta2"/>
    <property type="match status" value="1"/>
</dbReference>
<dbReference type="PANTHER" id="PTHR11669">
    <property type="entry name" value="REPLICATION FACTOR C / DNA POLYMERASE III GAMMA-TAU SUBUNIT"/>
    <property type="match status" value="1"/>
</dbReference>
<keyword evidence="3" id="KW-1185">Reference proteome</keyword>
<dbReference type="Gene3D" id="3.40.50.300">
    <property type="entry name" value="P-loop containing nucleotide triphosphate hydrolases"/>
    <property type="match status" value="1"/>
</dbReference>
<dbReference type="AlphaFoldDB" id="A0A0C5J397"/>
<dbReference type="SUPFAM" id="SSF52540">
    <property type="entry name" value="P-loop containing nucleoside triphosphate hydrolases"/>
    <property type="match status" value="1"/>
</dbReference>
<dbReference type="GO" id="GO:0003887">
    <property type="term" value="F:DNA-directed DNA polymerase activity"/>
    <property type="evidence" value="ECO:0007669"/>
    <property type="project" value="InterPro"/>
</dbReference>
<evidence type="ECO:0000313" key="3">
    <source>
        <dbReference type="Proteomes" id="UP000061603"/>
    </source>
</evidence>
<dbReference type="GO" id="GO:0009360">
    <property type="term" value="C:DNA polymerase III complex"/>
    <property type="evidence" value="ECO:0007669"/>
    <property type="project" value="TreeGrafter"/>
</dbReference>
<gene>
    <name evidence="2" type="ORF">PG1C_07560</name>
</gene>
<sequence length="338" mass="37449">MKPLLAQGFEYLPHALLFAGPRGLGKRALAEKLAATLLCESVTQANQACGKCAACRWMKAGTHPDFRLVTADDEKDTEEVKNEKSSEKTKKQGTSSIGIDQIRTLEDFVFIGSHRNIRRVILVSEAEAMTIPAANSLLKILEEPPPSVYFILISNNKKTLLPTLRSRCRVVPFSRPDDQATAHWLQQAGLDDQAMRYLDLAGGAPLRVMQWKNDGQLAAIDALVDSLASASADPVTLAARWEGLLKAKAENSFRMENLVEGVQCWLFDLALEQATGEVRYHRGWPRPKNIAALNPAALLAAWREINASRHSARHPLNPLLFLESLAIHYLRALRPMNS</sequence>
<protein>
    <recommendedName>
        <fullName evidence="4">DNA polymerase III subunit delta</fullName>
    </recommendedName>
</protein>
<dbReference type="Proteomes" id="UP000061603">
    <property type="component" value="Chromosome"/>
</dbReference>
<dbReference type="PATRIC" id="fig|1565605.3.peg.1595"/>
<evidence type="ECO:0000256" key="1">
    <source>
        <dbReference type="SAM" id="MobiDB-lite"/>
    </source>
</evidence>
<proteinExistence type="predicted"/>
<dbReference type="EMBL" id="CP010554">
    <property type="protein sequence ID" value="AJP49507.1"/>
    <property type="molecule type" value="Genomic_DNA"/>
</dbReference>